<keyword evidence="3" id="KW-1185">Reference proteome</keyword>
<dbReference type="RefSeq" id="XP_070883725.1">
    <property type="nucleotide sequence ID" value="XM_071025494.1"/>
</dbReference>
<evidence type="ECO:0000313" key="2">
    <source>
        <dbReference type="EMBL" id="KAL2864746.1"/>
    </source>
</evidence>
<dbReference type="EMBL" id="JBFXLQ010000038">
    <property type="protein sequence ID" value="KAL2864746.1"/>
    <property type="molecule type" value="Genomic_DNA"/>
</dbReference>
<sequence length="153" mass="17043">MCVSQIRNSVSSGSHYHAGRPFLVIARHPQRKRRPTTLLSVRVVDREFKGASPRHTADTSSRTVEAAARPLQGSRKSPVLNDSRDCVAPVTSSSSFDLGNVRFLALSFRRHSWKESPWILNVDVASRSQIDDASLSMRKWKTMKGTVVLLNGD</sequence>
<reference evidence="2 3" key="1">
    <citation type="submission" date="2024-07" db="EMBL/GenBank/DDBJ databases">
        <title>Section-level genome sequencing and comparative genomics of Aspergillus sections Usti and Cavernicolus.</title>
        <authorList>
            <consortium name="Lawrence Berkeley National Laboratory"/>
            <person name="Nybo J.L."/>
            <person name="Vesth T.C."/>
            <person name="Theobald S."/>
            <person name="Frisvad J.C."/>
            <person name="Larsen T.O."/>
            <person name="Kjaerboelling I."/>
            <person name="Rothschild-Mancinelli K."/>
            <person name="Lyhne E.K."/>
            <person name="Kogle M.E."/>
            <person name="Barry K."/>
            <person name="Clum A."/>
            <person name="Na H."/>
            <person name="Ledsgaard L."/>
            <person name="Lin J."/>
            <person name="Lipzen A."/>
            <person name="Kuo A."/>
            <person name="Riley R."/>
            <person name="Mondo S."/>
            <person name="Labutti K."/>
            <person name="Haridas S."/>
            <person name="Pangalinan J."/>
            <person name="Salamov A.A."/>
            <person name="Simmons B.A."/>
            <person name="Magnuson J.K."/>
            <person name="Chen J."/>
            <person name="Drula E."/>
            <person name="Henrissat B."/>
            <person name="Wiebenga A."/>
            <person name="Lubbers R.J."/>
            <person name="Gomes A.C."/>
            <person name="Macurrencykelacurrency M.R."/>
            <person name="Stajich J."/>
            <person name="Grigoriev I.V."/>
            <person name="Mortensen U.H."/>
            <person name="De Vries R.P."/>
            <person name="Baker S.E."/>
            <person name="Andersen M.R."/>
        </authorList>
    </citation>
    <scope>NUCLEOTIDE SEQUENCE [LARGE SCALE GENOMIC DNA]</scope>
    <source>
        <strain evidence="2 3">CBS 449.75</strain>
    </source>
</reference>
<feature type="region of interest" description="Disordered" evidence="1">
    <location>
        <begin position="50"/>
        <end position="80"/>
    </location>
</feature>
<protein>
    <submittedName>
        <fullName evidence="2">Uncharacterized protein</fullName>
    </submittedName>
</protein>
<accession>A0ABR4LJU4</accession>
<evidence type="ECO:0000256" key="1">
    <source>
        <dbReference type="SAM" id="MobiDB-lite"/>
    </source>
</evidence>
<proteinExistence type="predicted"/>
<name>A0ABR4LJU4_9EURO</name>
<comment type="caution">
    <text evidence="2">The sequence shown here is derived from an EMBL/GenBank/DDBJ whole genome shotgun (WGS) entry which is preliminary data.</text>
</comment>
<dbReference type="GeneID" id="98140566"/>
<evidence type="ECO:0000313" key="3">
    <source>
        <dbReference type="Proteomes" id="UP001610432"/>
    </source>
</evidence>
<dbReference type="Proteomes" id="UP001610432">
    <property type="component" value="Unassembled WGS sequence"/>
</dbReference>
<organism evidence="2 3">
    <name type="scientific">Aspergillus lucknowensis</name>
    <dbReference type="NCBI Taxonomy" id="176173"/>
    <lineage>
        <taxon>Eukaryota</taxon>
        <taxon>Fungi</taxon>
        <taxon>Dikarya</taxon>
        <taxon>Ascomycota</taxon>
        <taxon>Pezizomycotina</taxon>
        <taxon>Eurotiomycetes</taxon>
        <taxon>Eurotiomycetidae</taxon>
        <taxon>Eurotiales</taxon>
        <taxon>Aspergillaceae</taxon>
        <taxon>Aspergillus</taxon>
        <taxon>Aspergillus subgen. Nidulantes</taxon>
    </lineage>
</organism>
<gene>
    <name evidence="2" type="ORF">BJX67DRAFT_203390</name>
</gene>